<dbReference type="AlphaFoldDB" id="A0A5M8QY71"/>
<keyword evidence="1" id="KW-0732">Signal</keyword>
<organism evidence="2 3">
    <name type="scientific">Dyadobacter flavalbus</name>
    <dbReference type="NCBI Taxonomy" id="2579942"/>
    <lineage>
        <taxon>Bacteria</taxon>
        <taxon>Pseudomonadati</taxon>
        <taxon>Bacteroidota</taxon>
        <taxon>Cytophagia</taxon>
        <taxon>Cytophagales</taxon>
        <taxon>Spirosomataceae</taxon>
        <taxon>Dyadobacter</taxon>
    </lineage>
</organism>
<name>A0A5M8QY71_9BACT</name>
<dbReference type="OrthoDB" id="9838163at2"/>
<evidence type="ECO:0000313" key="3">
    <source>
        <dbReference type="Proteomes" id="UP000323994"/>
    </source>
</evidence>
<proteinExistence type="predicted"/>
<evidence type="ECO:0000256" key="1">
    <source>
        <dbReference type="SAM" id="SignalP"/>
    </source>
</evidence>
<sequence length="254" mass="27621">MKMKLQTKLSASIVAASFSALLFMSSCSKDDALTPQPESAGLKDDANMRAGGPELSNNSLSLNVTEHVFPTTIDQPGKGKFPIWWQGNDYGTSSTQSLGNDLRWLTPLVQPQPNVETFITLKNYQFNMGWAKSDLTKLASNHKYRLTFYASTSSVQDVLSGSLSAASPYAKAIIAEVTSKSLDLGAPIKHSSKTISFVDKKDQWITATIEFTTASNLKSTEIKFYGKSPDGEVKPTYANVSVGKYAIEDLGKVN</sequence>
<comment type="caution">
    <text evidence="2">The sequence shown here is derived from an EMBL/GenBank/DDBJ whole genome shotgun (WGS) entry which is preliminary data.</text>
</comment>
<feature type="chain" id="PRO_5024282951" evidence="1">
    <location>
        <begin position="29"/>
        <end position="254"/>
    </location>
</feature>
<reference evidence="2 3" key="1">
    <citation type="submission" date="2019-05" db="EMBL/GenBank/DDBJ databases">
        <authorList>
            <person name="Qu J.-H."/>
        </authorList>
    </citation>
    <scope>NUCLEOTIDE SEQUENCE [LARGE SCALE GENOMIC DNA]</scope>
    <source>
        <strain evidence="2 3">NS28</strain>
    </source>
</reference>
<feature type="signal peptide" evidence="1">
    <location>
        <begin position="1"/>
        <end position="28"/>
    </location>
</feature>
<keyword evidence="3" id="KW-1185">Reference proteome</keyword>
<protein>
    <submittedName>
        <fullName evidence="2">Uncharacterized protein</fullName>
    </submittedName>
</protein>
<dbReference type="RefSeq" id="WP_139011889.1">
    <property type="nucleotide sequence ID" value="NZ_VBSN01000028.1"/>
</dbReference>
<accession>A0A5M8QY71</accession>
<dbReference type="PROSITE" id="PS51257">
    <property type="entry name" value="PROKAR_LIPOPROTEIN"/>
    <property type="match status" value="1"/>
</dbReference>
<gene>
    <name evidence="2" type="ORF">FEM33_09825</name>
</gene>
<evidence type="ECO:0000313" key="2">
    <source>
        <dbReference type="EMBL" id="KAA6439990.1"/>
    </source>
</evidence>
<dbReference type="EMBL" id="VBSN01000028">
    <property type="protein sequence ID" value="KAA6439990.1"/>
    <property type="molecule type" value="Genomic_DNA"/>
</dbReference>
<dbReference type="Proteomes" id="UP000323994">
    <property type="component" value="Unassembled WGS sequence"/>
</dbReference>